<dbReference type="InterPro" id="IPR045117">
    <property type="entry name" value="ATXN2-like"/>
</dbReference>
<dbReference type="GO" id="GO:0003729">
    <property type="term" value="F:mRNA binding"/>
    <property type="evidence" value="ECO:0007669"/>
    <property type="project" value="TreeGrafter"/>
</dbReference>
<dbReference type="SUPFAM" id="SSF52047">
    <property type="entry name" value="RNI-like"/>
    <property type="match status" value="1"/>
</dbReference>
<accession>A0A0D3DGC2</accession>
<reference evidence="3" key="2">
    <citation type="submission" date="2015-03" db="UniProtKB">
        <authorList>
            <consortium name="EnsemblPlants"/>
        </authorList>
    </citation>
    <scope>IDENTIFICATION</scope>
</reference>
<name>A0A0D3DGC2_BRAOL</name>
<dbReference type="STRING" id="109376.A0A0D3DGC2"/>
<feature type="compositionally biased region" description="Polar residues" evidence="1">
    <location>
        <begin position="165"/>
        <end position="174"/>
    </location>
</feature>
<evidence type="ECO:0000313" key="3">
    <source>
        <dbReference type="EnsemblPlants" id="Bo7g111210.1"/>
    </source>
</evidence>
<feature type="region of interest" description="Disordered" evidence="1">
    <location>
        <begin position="132"/>
        <end position="263"/>
    </location>
</feature>
<dbReference type="GO" id="GO:0010494">
    <property type="term" value="C:cytoplasmic stress granule"/>
    <property type="evidence" value="ECO:0007669"/>
    <property type="project" value="TreeGrafter"/>
</dbReference>
<dbReference type="Proteomes" id="UP000032141">
    <property type="component" value="Chromosome C7"/>
</dbReference>
<organism evidence="3 4">
    <name type="scientific">Brassica oleracea var. oleracea</name>
    <dbReference type="NCBI Taxonomy" id="109376"/>
    <lineage>
        <taxon>Eukaryota</taxon>
        <taxon>Viridiplantae</taxon>
        <taxon>Streptophyta</taxon>
        <taxon>Embryophyta</taxon>
        <taxon>Tracheophyta</taxon>
        <taxon>Spermatophyta</taxon>
        <taxon>Magnoliopsida</taxon>
        <taxon>eudicotyledons</taxon>
        <taxon>Gunneridae</taxon>
        <taxon>Pentapetalae</taxon>
        <taxon>rosids</taxon>
        <taxon>malvids</taxon>
        <taxon>Brassicales</taxon>
        <taxon>Brassicaceae</taxon>
        <taxon>Brassiceae</taxon>
        <taxon>Brassica</taxon>
    </lineage>
</organism>
<protein>
    <recommendedName>
        <fullName evidence="2">Ataxin 2 SM domain-containing protein</fullName>
    </recommendedName>
</protein>
<feature type="domain" description="Ataxin 2 SM" evidence="2">
    <location>
        <begin position="18"/>
        <end position="96"/>
    </location>
</feature>
<sequence>MGHARKLEDDNSPSSPLNETLLIATMCIFGLQVHVHVRDGSVFSGVFYTASFENGFGIVLKNAKMTKKGKSKANVASGSVVETLVIMSPNIVLVVAEGVSLPSNVTGNNECEIVGSAMETLPSKPRLSAAKKNGIEGRGNHHRRQPGAKILKRNEHIPDVHQEDIQSSSSNLDSMSGRVRPIEEDKLMPKPMSNGFHDAAERPSSTDNSSSRSETVDETSELCQGLKASPNESAPTQDVKKAKEFKLNPEAKNFSPSYTKRLSPSPAAMPDIGNFAYIPSNTPMLPVPEPVYPEVGNSPYMPQTIPPSKFVPYGNLTAGNTVVGFHYPQHMIGPTVNRAQPQRFTSPYQSVQASPMFVNPNPQMSIAAIAKRRKLLDDDLIISLADTSWEILDVSSSDVSDSGLAKVSEMCKSLRAVDISRCNKITSMGVSELVQNCRSLETLRCGGCPSSESTARRSLSLFKPDLSNVEEETWEELDVTEIGHGGHSLRWLVWPRIDKDSLEMLSIECPRIVVNPKPSFLTYTLHEVPREALPDVALDEPFVKDIDPKTWVVRGVVKNPTTPLLSLTSSGELSIAEKFRLAFAERDARLAPKRAKNARQQQRRAERDWMMSSDEAKAVAFASKATRSLRTK</sequence>
<dbReference type="eggNOG" id="ENOG502QTW3">
    <property type="taxonomic scope" value="Eukaryota"/>
</dbReference>
<dbReference type="InterPro" id="IPR006553">
    <property type="entry name" value="Leu-rich_rpt_Cys-con_subtyp"/>
</dbReference>
<feature type="compositionally biased region" description="Basic and acidic residues" evidence="1">
    <location>
        <begin position="238"/>
        <end position="249"/>
    </location>
</feature>
<dbReference type="OMA" id="IATMCIF"/>
<dbReference type="PANTHER" id="PTHR12854">
    <property type="entry name" value="ATAXIN 2-RELATED"/>
    <property type="match status" value="1"/>
</dbReference>
<evidence type="ECO:0000256" key="1">
    <source>
        <dbReference type="SAM" id="MobiDB-lite"/>
    </source>
</evidence>
<dbReference type="AlphaFoldDB" id="A0A0D3DGC2"/>
<dbReference type="GO" id="GO:0034063">
    <property type="term" value="P:stress granule assembly"/>
    <property type="evidence" value="ECO:0007669"/>
    <property type="project" value="TreeGrafter"/>
</dbReference>
<evidence type="ECO:0000259" key="2">
    <source>
        <dbReference type="Pfam" id="PF14438"/>
    </source>
</evidence>
<keyword evidence="4" id="KW-1185">Reference proteome</keyword>
<feature type="compositionally biased region" description="Basic and acidic residues" evidence="1">
    <location>
        <begin position="152"/>
        <end position="164"/>
    </location>
</feature>
<dbReference type="SMART" id="SM00367">
    <property type="entry name" value="LRR_CC"/>
    <property type="match status" value="1"/>
</dbReference>
<dbReference type="HOGENOM" id="CLU_474401_0_0_1"/>
<evidence type="ECO:0000313" key="4">
    <source>
        <dbReference type="Proteomes" id="UP000032141"/>
    </source>
</evidence>
<dbReference type="InterPro" id="IPR025852">
    <property type="entry name" value="SM_dom_ATX"/>
</dbReference>
<dbReference type="Gene3D" id="3.80.10.10">
    <property type="entry name" value="Ribonuclease Inhibitor"/>
    <property type="match status" value="1"/>
</dbReference>
<proteinExistence type="predicted"/>
<dbReference type="Pfam" id="PF14438">
    <property type="entry name" value="SM-ATX"/>
    <property type="match status" value="1"/>
</dbReference>
<reference evidence="3 4" key="1">
    <citation type="journal article" date="2014" name="Genome Biol.">
        <title>Transcriptome and methylome profiling reveals relics of genome dominance in the mesopolyploid Brassica oleracea.</title>
        <authorList>
            <person name="Parkin I.A."/>
            <person name="Koh C."/>
            <person name="Tang H."/>
            <person name="Robinson S.J."/>
            <person name="Kagale S."/>
            <person name="Clarke W.E."/>
            <person name="Town C.D."/>
            <person name="Nixon J."/>
            <person name="Krishnakumar V."/>
            <person name="Bidwell S.L."/>
            <person name="Denoeud F."/>
            <person name="Belcram H."/>
            <person name="Links M.G."/>
            <person name="Just J."/>
            <person name="Clarke C."/>
            <person name="Bender T."/>
            <person name="Huebert T."/>
            <person name="Mason A.S."/>
            <person name="Pires J.C."/>
            <person name="Barker G."/>
            <person name="Moore J."/>
            <person name="Walley P.G."/>
            <person name="Manoli S."/>
            <person name="Batley J."/>
            <person name="Edwards D."/>
            <person name="Nelson M.N."/>
            <person name="Wang X."/>
            <person name="Paterson A.H."/>
            <person name="King G."/>
            <person name="Bancroft I."/>
            <person name="Chalhoub B."/>
            <person name="Sharpe A.G."/>
        </authorList>
    </citation>
    <scope>NUCLEOTIDE SEQUENCE</scope>
    <source>
        <strain evidence="3 4">cv. TO1000</strain>
    </source>
</reference>
<feature type="region of interest" description="Disordered" evidence="1">
    <location>
        <begin position="592"/>
        <end position="611"/>
    </location>
</feature>
<dbReference type="EnsemblPlants" id="Bo7g111210.1">
    <property type="protein sequence ID" value="Bo7g111210.1"/>
    <property type="gene ID" value="Bo7g111210"/>
</dbReference>
<dbReference type="Gramene" id="Bo7g111210.1">
    <property type="protein sequence ID" value="Bo7g111210.1"/>
    <property type="gene ID" value="Bo7g111210"/>
</dbReference>
<dbReference type="InterPro" id="IPR032675">
    <property type="entry name" value="LRR_dom_sf"/>
</dbReference>
<dbReference type="PANTHER" id="PTHR12854:SF16">
    <property type="entry name" value="ATAXIN 2 SM DOMAIN-CONTAINING PROTEIN"/>
    <property type="match status" value="1"/>
</dbReference>